<dbReference type="Proteomes" id="UP000281028">
    <property type="component" value="Unassembled WGS sequence"/>
</dbReference>
<dbReference type="InterPro" id="IPR057326">
    <property type="entry name" value="KR_dom"/>
</dbReference>
<comment type="caution">
    <text evidence="5">The sequence shown here is derived from an EMBL/GenBank/DDBJ whole genome shotgun (WGS) entry which is preliminary data.</text>
</comment>
<keyword evidence="6" id="KW-1185">Reference proteome</keyword>
<accession>A0A433WD30</accession>
<dbReference type="InterPro" id="IPR002347">
    <property type="entry name" value="SDR_fam"/>
</dbReference>
<dbReference type="Pfam" id="PF00106">
    <property type="entry name" value="adh_short"/>
    <property type="match status" value="1"/>
</dbReference>
<evidence type="ECO:0000313" key="6">
    <source>
        <dbReference type="Proteomes" id="UP000281028"/>
    </source>
</evidence>
<sequence>MKTSNNTVLITGGSAGIGLELARTLQQQGNTVIITGRDTGRLEQAAAAIPGIITIACDVTLHTDVKRLLRILEQEYPQLNILINNAGKAYTYRLSDRADAMEKAADEMLTNYFSVIQLTEMLLPLLGRQPEAAIVQVSSIVAFAPSANIPTYAASKAALHSYTQSLRLSVAPIRVFELMPPLVNTAFSRDIGGSNGIPPQQVAAEFLAALAADVYEIHVGNTAQFYQLHLTSPETALQTMNAGRA</sequence>
<dbReference type="InterPro" id="IPR036291">
    <property type="entry name" value="NAD(P)-bd_dom_sf"/>
</dbReference>
<dbReference type="Gene3D" id="3.40.50.720">
    <property type="entry name" value="NAD(P)-binding Rossmann-like Domain"/>
    <property type="match status" value="1"/>
</dbReference>
<dbReference type="PRINTS" id="PR00081">
    <property type="entry name" value="GDHRDH"/>
</dbReference>
<gene>
    <name evidence="5" type="ORF">ECE50_029290</name>
</gene>
<protein>
    <submittedName>
        <fullName evidence="5">SDR family NAD(P)-dependent oxidoreductase</fullName>
    </submittedName>
</protein>
<evidence type="ECO:0000256" key="3">
    <source>
        <dbReference type="RuleBase" id="RU000363"/>
    </source>
</evidence>
<comment type="similarity">
    <text evidence="1 3">Belongs to the short-chain dehydrogenases/reductases (SDR) family.</text>
</comment>
<dbReference type="PANTHER" id="PTHR44196:SF1">
    <property type="entry name" value="DEHYDROGENASE_REDUCTASE SDR FAMILY MEMBER 7B"/>
    <property type="match status" value="1"/>
</dbReference>
<evidence type="ECO:0000256" key="2">
    <source>
        <dbReference type="ARBA" id="ARBA00023002"/>
    </source>
</evidence>
<dbReference type="OrthoDB" id="9810734at2"/>
<dbReference type="AlphaFoldDB" id="A0A433WD30"/>
<proteinExistence type="inferred from homology"/>
<dbReference type="SMART" id="SM00822">
    <property type="entry name" value="PKS_KR"/>
    <property type="match status" value="1"/>
</dbReference>
<dbReference type="GO" id="GO:0016020">
    <property type="term" value="C:membrane"/>
    <property type="evidence" value="ECO:0007669"/>
    <property type="project" value="TreeGrafter"/>
</dbReference>
<dbReference type="GO" id="GO:0016491">
    <property type="term" value="F:oxidoreductase activity"/>
    <property type="evidence" value="ECO:0007669"/>
    <property type="project" value="UniProtKB-KW"/>
</dbReference>
<organism evidence="5 6">
    <name type="scientific">Chitinophaga solisilvae</name>
    <dbReference type="NCBI Taxonomy" id="1233460"/>
    <lineage>
        <taxon>Bacteria</taxon>
        <taxon>Pseudomonadati</taxon>
        <taxon>Bacteroidota</taxon>
        <taxon>Chitinophagia</taxon>
        <taxon>Chitinophagales</taxon>
        <taxon>Chitinophagaceae</taxon>
        <taxon>Chitinophaga</taxon>
    </lineage>
</organism>
<name>A0A433WD30_9BACT</name>
<reference evidence="5" key="1">
    <citation type="submission" date="2020-05" db="EMBL/GenBank/DDBJ databases">
        <title>Chitinophaga laudate sp. nov., isolated from a tropical peat swamp.</title>
        <authorList>
            <person name="Goh C.B.S."/>
            <person name="Lee M.S."/>
            <person name="Parimannan S."/>
            <person name="Pasbakhsh P."/>
            <person name="Yule C.M."/>
            <person name="Rajandas H."/>
            <person name="Loke S."/>
            <person name="Croft L."/>
            <person name="Tan J.B.L."/>
        </authorList>
    </citation>
    <scope>NUCLEOTIDE SEQUENCE</scope>
    <source>
        <strain evidence="5">Mgbs1</strain>
    </source>
</reference>
<dbReference type="PRINTS" id="PR00080">
    <property type="entry name" value="SDRFAMILY"/>
</dbReference>
<feature type="domain" description="Ketoreductase" evidence="4">
    <location>
        <begin position="6"/>
        <end position="182"/>
    </location>
</feature>
<evidence type="ECO:0000259" key="4">
    <source>
        <dbReference type="SMART" id="SM00822"/>
    </source>
</evidence>
<dbReference type="EMBL" id="RIAR02000001">
    <property type="protein sequence ID" value="NSL90955.1"/>
    <property type="molecule type" value="Genomic_DNA"/>
</dbReference>
<dbReference type="SUPFAM" id="SSF51735">
    <property type="entry name" value="NAD(P)-binding Rossmann-fold domains"/>
    <property type="match status" value="1"/>
</dbReference>
<dbReference type="InterPro" id="IPR020904">
    <property type="entry name" value="Sc_DH/Rdtase_CS"/>
</dbReference>
<evidence type="ECO:0000313" key="5">
    <source>
        <dbReference type="EMBL" id="NSL90955.1"/>
    </source>
</evidence>
<dbReference type="PANTHER" id="PTHR44196">
    <property type="entry name" value="DEHYDROGENASE/REDUCTASE SDR FAMILY MEMBER 7B"/>
    <property type="match status" value="1"/>
</dbReference>
<evidence type="ECO:0000256" key="1">
    <source>
        <dbReference type="ARBA" id="ARBA00006484"/>
    </source>
</evidence>
<keyword evidence="2" id="KW-0560">Oxidoreductase</keyword>
<dbReference type="PROSITE" id="PS00061">
    <property type="entry name" value="ADH_SHORT"/>
    <property type="match status" value="1"/>
</dbReference>